<evidence type="ECO:0000313" key="1">
    <source>
        <dbReference type="EMBL" id="EFL43528.1"/>
    </source>
</evidence>
<protein>
    <submittedName>
        <fullName evidence="1">Uncharacterized protein</fullName>
    </submittedName>
</protein>
<dbReference type="AlphaFoldDB" id="D9XQE7"/>
<proteinExistence type="predicted"/>
<dbReference type="EMBL" id="GG657758">
    <property type="protein sequence ID" value="EFL43528.1"/>
    <property type="molecule type" value="Genomic_DNA"/>
</dbReference>
<dbReference type="STRING" id="467200.SSRG_06332"/>
<sequence length="566" mass="60553">MAWALTEHEEKAFSAWGQCADTGTQTSDTAQDRLVSAWLTASFAGARGAAAAALAQHAHHEVMHHEVTWRSEVATGLSTQHNRSPHTLAVPTARSLENALDELRSFGCNKTLEIAARRLWAAGPASPVRGVVERSVRAPWTHTNARAKLMLLERAGDLLPADLADEAARHCLLLLEDPAPFAKQVWPSFVIAHYVHRALWRVLSAAGDSVHAETAELLLRMVSDQQKQSVEEDLAKLAAHLRPTVMTASADRIRSAALDHGSKSLSAMLLGLLVSCGDHTAETELLRRAEGGDIDAIGEIPSLADITSPTAQTLITMSTTRCREQAKEAHRGHWGLGGWDWARLLAVCNFHFPEHAEWDSVTDLILDPQVAQEHKEGAVRALTQRADQIPDAVVVRLRDGFASGLPTITGIPGLIDEAGDLTEAAFALGLAIGTVDSATALQHIVTWLRGSASQRQAAARLVTGLSRQTRNPIVQGALVIMTGDPQYQVRAAAAFSLTRGLQADAPDSAVDAAISTAARESGCRVPLAVARALHDAPPAGETRQTLQTELQGHLSALVRAAASPQD</sequence>
<gene>
    <name evidence="1" type="ORF">SSRG_06332</name>
</gene>
<evidence type="ECO:0000313" key="2">
    <source>
        <dbReference type="Proteomes" id="UP000002968"/>
    </source>
</evidence>
<keyword evidence="2" id="KW-1185">Reference proteome</keyword>
<accession>D9XQE7</accession>
<name>D9XQE7_9ACTN</name>
<organism evidence="1 2">
    <name type="scientific">Streptomyces griseoflavus Tu4000</name>
    <dbReference type="NCBI Taxonomy" id="467200"/>
    <lineage>
        <taxon>Bacteria</taxon>
        <taxon>Bacillati</taxon>
        <taxon>Actinomycetota</taxon>
        <taxon>Actinomycetes</taxon>
        <taxon>Kitasatosporales</taxon>
        <taxon>Streptomycetaceae</taxon>
        <taxon>Streptomyces</taxon>
    </lineage>
</organism>
<dbReference type="HOGENOM" id="CLU_481381_0_0_11"/>
<dbReference type="Proteomes" id="UP000002968">
    <property type="component" value="Unassembled WGS sequence"/>
</dbReference>
<reference evidence="1" key="1">
    <citation type="submission" date="2009-02" db="EMBL/GenBank/DDBJ databases">
        <title>Annotation of Streptomyces griseoflavus strain Tu4000.</title>
        <authorList>
            <consortium name="The Broad Institute Genome Sequencing Platform"/>
            <consortium name="Broad Institute Microbial Sequencing Center"/>
            <person name="Fischbach M."/>
            <person name="Godfrey P."/>
            <person name="Ward D."/>
            <person name="Young S."/>
            <person name="Zeng Q."/>
            <person name="Koehrsen M."/>
            <person name="Alvarado L."/>
            <person name="Berlin A.M."/>
            <person name="Bochicchio J."/>
            <person name="Borenstein D."/>
            <person name="Chapman S.B."/>
            <person name="Chen Z."/>
            <person name="Engels R."/>
            <person name="Freedman E."/>
            <person name="Gellesch M."/>
            <person name="Goldberg J."/>
            <person name="Griggs A."/>
            <person name="Gujja S."/>
            <person name="Heilman E.R."/>
            <person name="Heiman D.I."/>
            <person name="Hepburn T.A."/>
            <person name="Howarth C."/>
            <person name="Jen D."/>
            <person name="Larson L."/>
            <person name="Lewis B."/>
            <person name="Mehta T."/>
            <person name="Park D."/>
            <person name="Pearson M."/>
            <person name="Richards J."/>
            <person name="Roberts A."/>
            <person name="Saif S."/>
            <person name="Shea T.D."/>
            <person name="Shenoy N."/>
            <person name="Sisk P."/>
            <person name="Stolte C."/>
            <person name="Sykes S.N."/>
            <person name="Thomson T."/>
            <person name="Walk T."/>
            <person name="White J."/>
            <person name="Yandava C."/>
            <person name="Straight P."/>
            <person name="Clardy J."/>
            <person name="Hung D."/>
            <person name="Kolter R."/>
            <person name="Mekalanos J."/>
            <person name="Walker S."/>
            <person name="Walsh C.T."/>
            <person name="Wieland-Brown L.C."/>
            <person name="Haas B."/>
            <person name="Nusbaum C."/>
            <person name="Birren B."/>
        </authorList>
    </citation>
    <scope>NUCLEOTIDE SEQUENCE [LARGE SCALE GENOMIC DNA]</scope>
    <source>
        <strain evidence="1">Tu4000</strain>
    </source>
</reference>